<evidence type="ECO:0000256" key="6">
    <source>
        <dbReference type="SAM" id="Phobius"/>
    </source>
</evidence>
<dbReference type="SUPFAM" id="SSF50156">
    <property type="entry name" value="PDZ domain-like"/>
    <property type="match status" value="1"/>
</dbReference>
<dbReference type="InterPro" id="IPR004447">
    <property type="entry name" value="Peptidase_S41A"/>
</dbReference>
<evidence type="ECO:0000256" key="5">
    <source>
        <dbReference type="RuleBase" id="RU004404"/>
    </source>
</evidence>
<evidence type="ECO:0000256" key="2">
    <source>
        <dbReference type="ARBA" id="ARBA00022670"/>
    </source>
</evidence>
<dbReference type="RefSeq" id="WP_154537715.1">
    <property type="nucleotide sequence ID" value="NZ_JAXFFP010000005.1"/>
</dbReference>
<dbReference type="Gene3D" id="3.30.750.44">
    <property type="match status" value="1"/>
</dbReference>
<keyword evidence="2 5" id="KW-0645">Protease</keyword>
<dbReference type="Proteomes" id="UP000440713">
    <property type="component" value="Unassembled WGS sequence"/>
</dbReference>
<comment type="caution">
    <text evidence="8">The sequence shown here is derived from an EMBL/GenBank/DDBJ whole genome shotgun (WGS) entry which is preliminary data.</text>
</comment>
<name>A0A6N7X2J9_9FIRM</name>
<dbReference type="InterPro" id="IPR001478">
    <property type="entry name" value="PDZ"/>
</dbReference>
<dbReference type="Gene3D" id="3.90.226.10">
    <property type="entry name" value="2-enoyl-CoA Hydratase, Chain A, domain 1"/>
    <property type="match status" value="1"/>
</dbReference>
<comment type="similarity">
    <text evidence="1 5">Belongs to the peptidase S41A family.</text>
</comment>
<evidence type="ECO:0000256" key="3">
    <source>
        <dbReference type="ARBA" id="ARBA00022801"/>
    </source>
</evidence>
<dbReference type="CDD" id="cd06782">
    <property type="entry name" value="cpPDZ_CPP-like"/>
    <property type="match status" value="1"/>
</dbReference>
<feature type="domain" description="PDZ" evidence="7">
    <location>
        <begin position="92"/>
        <end position="160"/>
    </location>
</feature>
<dbReference type="InterPro" id="IPR041489">
    <property type="entry name" value="PDZ_6"/>
</dbReference>
<organism evidence="8 9">
    <name type="scientific">Peptostreptococcus porci</name>
    <dbReference type="NCBI Taxonomy" id="2652282"/>
    <lineage>
        <taxon>Bacteria</taxon>
        <taxon>Bacillati</taxon>
        <taxon>Bacillota</taxon>
        <taxon>Clostridia</taxon>
        <taxon>Peptostreptococcales</taxon>
        <taxon>Peptostreptococcaceae</taxon>
        <taxon>Peptostreptococcus</taxon>
    </lineage>
</organism>
<keyword evidence="4 5" id="KW-0720">Serine protease</keyword>
<gene>
    <name evidence="8" type="ORF">FYJ71_04935</name>
</gene>
<dbReference type="GO" id="GO:0030288">
    <property type="term" value="C:outer membrane-bounded periplasmic space"/>
    <property type="evidence" value="ECO:0007669"/>
    <property type="project" value="TreeGrafter"/>
</dbReference>
<dbReference type="NCBIfam" id="TIGR00225">
    <property type="entry name" value="prc"/>
    <property type="match status" value="1"/>
</dbReference>
<dbReference type="SMART" id="SM00228">
    <property type="entry name" value="PDZ"/>
    <property type="match status" value="1"/>
</dbReference>
<keyword evidence="6" id="KW-1133">Transmembrane helix</keyword>
<keyword evidence="6" id="KW-0472">Membrane</keyword>
<evidence type="ECO:0000313" key="8">
    <source>
        <dbReference type="EMBL" id="MST62321.1"/>
    </source>
</evidence>
<keyword evidence="3 5" id="KW-0378">Hydrolase</keyword>
<evidence type="ECO:0000256" key="1">
    <source>
        <dbReference type="ARBA" id="ARBA00009179"/>
    </source>
</evidence>
<dbReference type="EMBL" id="VUNE01000002">
    <property type="protein sequence ID" value="MST62321.1"/>
    <property type="molecule type" value="Genomic_DNA"/>
</dbReference>
<dbReference type="GO" id="GO:0007165">
    <property type="term" value="P:signal transduction"/>
    <property type="evidence" value="ECO:0007669"/>
    <property type="project" value="TreeGrafter"/>
</dbReference>
<keyword evidence="9" id="KW-1185">Reference proteome</keyword>
<dbReference type="InterPro" id="IPR005151">
    <property type="entry name" value="Tail-specific_protease"/>
</dbReference>
<feature type="transmembrane region" description="Helical" evidence="6">
    <location>
        <begin position="12"/>
        <end position="32"/>
    </location>
</feature>
<dbReference type="SMART" id="SM00245">
    <property type="entry name" value="TSPc"/>
    <property type="match status" value="1"/>
</dbReference>
<dbReference type="GO" id="GO:0006508">
    <property type="term" value="P:proteolysis"/>
    <property type="evidence" value="ECO:0007669"/>
    <property type="project" value="UniProtKB-KW"/>
</dbReference>
<evidence type="ECO:0000259" key="7">
    <source>
        <dbReference type="PROSITE" id="PS50106"/>
    </source>
</evidence>
<dbReference type="PROSITE" id="PS50106">
    <property type="entry name" value="PDZ"/>
    <property type="match status" value="1"/>
</dbReference>
<evidence type="ECO:0000256" key="4">
    <source>
        <dbReference type="ARBA" id="ARBA00022825"/>
    </source>
</evidence>
<dbReference type="Pfam" id="PF17820">
    <property type="entry name" value="PDZ_6"/>
    <property type="match status" value="1"/>
</dbReference>
<dbReference type="SUPFAM" id="SSF52096">
    <property type="entry name" value="ClpP/crotonase"/>
    <property type="match status" value="1"/>
</dbReference>
<dbReference type="InterPro" id="IPR029045">
    <property type="entry name" value="ClpP/crotonase-like_dom_sf"/>
</dbReference>
<reference evidence="8 9" key="1">
    <citation type="submission" date="2019-08" db="EMBL/GenBank/DDBJ databases">
        <title>In-depth cultivation of the pig gut microbiome towards novel bacterial diversity and tailored functional studies.</title>
        <authorList>
            <person name="Wylensek D."/>
            <person name="Hitch T.C.A."/>
            <person name="Clavel T."/>
        </authorList>
    </citation>
    <scope>NUCLEOTIDE SEQUENCE [LARGE SCALE GENOMIC DNA]</scope>
    <source>
        <strain evidence="8 9">WCA-SAB-591-4A-A</strain>
    </source>
</reference>
<accession>A0A6N7X2J9</accession>
<proteinExistence type="inferred from homology"/>
<dbReference type="AlphaFoldDB" id="A0A6N7X2J9"/>
<dbReference type="CDD" id="cd07560">
    <property type="entry name" value="Peptidase_S41_CPP"/>
    <property type="match status" value="1"/>
</dbReference>
<dbReference type="GO" id="GO:0008236">
    <property type="term" value="F:serine-type peptidase activity"/>
    <property type="evidence" value="ECO:0007669"/>
    <property type="project" value="UniProtKB-KW"/>
</dbReference>
<protein>
    <submittedName>
        <fullName evidence="8">S41 family peptidase</fullName>
    </submittedName>
</protein>
<dbReference type="PANTHER" id="PTHR32060">
    <property type="entry name" value="TAIL-SPECIFIC PROTEASE"/>
    <property type="match status" value="1"/>
</dbReference>
<dbReference type="PANTHER" id="PTHR32060:SF30">
    <property type="entry name" value="CARBOXY-TERMINAL PROCESSING PROTEASE CTPA"/>
    <property type="match status" value="1"/>
</dbReference>
<dbReference type="Gene3D" id="2.30.42.10">
    <property type="match status" value="1"/>
</dbReference>
<sequence>MNSNKKRNIIKSIALVVASSIVTTFVITQFGFGRIIPSSEYKKYKKMLMLSDVIERDFYKKTDESKLETGLYKGLFSGLDDEYSSYYTKEEMSQLIESTSGKYKGVGIVVGPDKPSGAIKVQQVINGSPASKSGVKAGDLIIKVNGKAYSYQEMDVAVKNMRGEEGTSVTVTFSRDGELFDKKIERKEIKLESIKSKKIDNDIGYIQIVGFDEGTDEDFNKALDSLEKSKIKGLVIDVRDNGGGYLDVVEKIADRLLGESVIVYTKDNTGKKVYSKSNDKQKVDVPIVILTNGNSASASEILTGAILDNKAGVSIGTLTFGKGLVQSVVQLRDGSGYKLTTAQYFTPNGNYINKKGIKPTIEVKEVEKQLPKAVEYLKKEIEKK</sequence>
<keyword evidence="6" id="KW-0812">Transmembrane</keyword>
<dbReference type="Pfam" id="PF03572">
    <property type="entry name" value="Peptidase_S41"/>
    <property type="match status" value="1"/>
</dbReference>
<dbReference type="InterPro" id="IPR036034">
    <property type="entry name" value="PDZ_sf"/>
</dbReference>
<evidence type="ECO:0000313" key="9">
    <source>
        <dbReference type="Proteomes" id="UP000440713"/>
    </source>
</evidence>
<dbReference type="GO" id="GO:0004175">
    <property type="term" value="F:endopeptidase activity"/>
    <property type="evidence" value="ECO:0007669"/>
    <property type="project" value="TreeGrafter"/>
</dbReference>